<dbReference type="GO" id="GO:0005886">
    <property type="term" value="C:plasma membrane"/>
    <property type="evidence" value="ECO:0007669"/>
    <property type="project" value="UniProtKB-SubCell"/>
</dbReference>
<comment type="catalytic activity">
    <reaction evidence="7">
        <text>a peptidoglycan chain = a peptidoglycan chain with N-acetyl-1,6-anhydromuramyl-[peptide] at the reducing end + a peptidoglycan chain with N-acetylglucosamine at the non-reducing end.</text>
        <dbReference type="EC" id="4.2.2.29"/>
    </reaction>
</comment>
<dbReference type="CDD" id="cd08010">
    <property type="entry name" value="MltG_like"/>
    <property type="match status" value="1"/>
</dbReference>
<keyword evidence="6 7" id="KW-0961">Cell wall biogenesis/degradation</keyword>
<keyword evidence="4 7" id="KW-0472">Membrane</keyword>
<dbReference type="GO" id="GO:0071555">
    <property type="term" value="P:cell wall organization"/>
    <property type="evidence" value="ECO:0007669"/>
    <property type="project" value="UniProtKB-KW"/>
</dbReference>
<evidence type="ECO:0000256" key="5">
    <source>
        <dbReference type="ARBA" id="ARBA00023239"/>
    </source>
</evidence>
<keyword evidence="2 7" id="KW-0812">Transmembrane</keyword>
<evidence type="ECO:0000256" key="4">
    <source>
        <dbReference type="ARBA" id="ARBA00023136"/>
    </source>
</evidence>
<dbReference type="InterPro" id="IPR003770">
    <property type="entry name" value="MLTG-like"/>
</dbReference>
<dbReference type="EMBL" id="PHEX01000009">
    <property type="protein sequence ID" value="PKQ28650.1"/>
    <property type="molecule type" value="Genomic_DNA"/>
</dbReference>
<evidence type="ECO:0000256" key="7">
    <source>
        <dbReference type="HAMAP-Rule" id="MF_02065"/>
    </source>
</evidence>
<accession>A0A2N3G7F8</accession>
<dbReference type="PANTHER" id="PTHR30518:SF2">
    <property type="entry name" value="ENDOLYTIC MUREIN TRANSGLYCOSYLASE"/>
    <property type="match status" value="1"/>
</dbReference>
<dbReference type="EC" id="4.2.2.29" evidence="7"/>
<dbReference type="GO" id="GO:0009252">
    <property type="term" value="P:peptidoglycan biosynthetic process"/>
    <property type="evidence" value="ECO:0007669"/>
    <property type="project" value="UniProtKB-UniRule"/>
</dbReference>
<evidence type="ECO:0000256" key="6">
    <source>
        <dbReference type="ARBA" id="ARBA00023316"/>
    </source>
</evidence>
<dbReference type="Proteomes" id="UP000233654">
    <property type="component" value="Unassembled WGS sequence"/>
</dbReference>
<dbReference type="Pfam" id="PF02618">
    <property type="entry name" value="YceG"/>
    <property type="match status" value="1"/>
</dbReference>
<protein>
    <recommendedName>
        <fullName evidence="7">Endolytic murein transglycosylase</fullName>
        <ecNumber evidence="7">4.2.2.29</ecNumber>
    </recommendedName>
    <alternativeName>
        <fullName evidence="7">Peptidoglycan lytic transglycosylase</fullName>
    </alternativeName>
    <alternativeName>
        <fullName evidence="7">Peptidoglycan polymerization terminase</fullName>
    </alternativeName>
</protein>
<evidence type="ECO:0000256" key="3">
    <source>
        <dbReference type="ARBA" id="ARBA00022989"/>
    </source>
</evidence>
<comment type="caution">
    <text evidence="8">The sequence shown here is derived from an EMBL/GenBank/DDBJ whole genome shotgun (WGS) entry which is preliminary data.</text>
</comment>
<dbReference type="HAMAP" id="MF_02065">
    <property type="entry name" value="MltG"/>
    <property type="match status" value="1"/>
</dbReference>
<evidence type="ECO:0000313" key="9">
    <source>
        <dbReference type="Proteomes" id="UP000233654"/>
    </source>
</evidence>
<proteinExistence type="inferred from homology"/>
<comment type="function">
    <text evidence="7">Functions as a peptidoglycan terminase that cleaves nascent peptidoglycan strands endolytically to terminate their elongation.</text>
</comment>
<organism evidence="8 9">
    <name type="scientific">Candidatus Anoxymicrobium japonicum</name>
    <dbReference type="NCBI Taxonomy" id="2013648"/>
    <lineage>
        <taxon>Bacteria</taxon>
        <taxon>Bacillati</taxon>
        <taxon>Actinomycetota</taxon>
        <taxon>Candidatus Geothermincolia</taxon>
        <taxon>Candidatus Geothermincolales</taxon>
        <taxon>Candidatus Anoxymicrobiaceae</taxon>
        <taxon>Candidatus Anoxymicrobium</taxon>
    </lineage>
</organism>
<feature type="site" description="Important for catalytic activity" evidence="7">
    <location>
        <position position="178"/>
    </location>
</feature>
<evidence type="ECO:0000256" key="2">
    <source>
        <dbReference type="ARBA" id="ARBA00022692"/>
    </source>
</evidence>
<evidence type="ECO:0000313" key="8">
    <source>
        <dbReference type="EMBL" id="PKQ28650.1"/>
    </source>
</evidence>
<sequence>MNDLPERGDCGSRVERRRERSLKKAQRRRATAIAFSVSLILIVLLGAGGWVIYRRASARRGPTPRTYAVTLPEGLNATETGERFEEATNGSIKAAEFSRALKAGGYDYSFLKGTKGNLEGFLFPNTYQVTSTTTARETVDKLLCDFKKETDDLEWNRAAELGVTPYQIVIIASLIEKEVKLSTERPLVASVIYNRLKKNMKLGMCSTVLYALGQWKPKLTNKDIEVDSPYNTYKINGLPPGPICNPGFESIRASLFPATTDYLYFILTGPEGSHSFTSDYRQFDIWKNEQNKKQ</sequence>
<keyword evidence="3 7" id="KW-1133">Transmembrane helix</keyword>
<keyword evidence="1 7" id="KW-1003">Cell membrane</keyword>
<dbReference type="NCBIfam" id="TIGR00247">
    <property type="entry name" value="endolytic transglycosylase MltG"/>
    <property type="match status" value="1"/>
</dbReference>
<dbReference type="GO" id="GO:0008932">
    <property type="term" value="F:lytic endotransglycosylase activity"/>
    <property type="evidence" value="ECO:0007669"/>
    <property type="project" value="UniProtKB-UniRule"/>
</dbReference>
<evidence type="ECO:0000256" key="1">
    <source>
        <dbReference type="ARBA" id="ARBA00022475"/>
    </source>
</evidence>
<comment type="subcellular location">
    <subcellularLocation>
        <location evidence="7">Cell membrane</location>
        <topology evidence="7">Single-pass membrane protein</topology>
    </subcellularLocation>
</comment>
<gene>
    <name evidence="7" type="primary">mltG</name>
    <name evidence="8" type="ORF">CVT63_01685</name>
</gene>
<reference evidence="8 9" key="1">
    <citation type="journal article" date="2017" name="ISME J.">
        <title>Potential for microbial H2 and metal transformations associated with novel bacteria and archaea in deep terrestrial subsurface sediments.</title>
        <authorList>
            <person name="Hernsdorf A.W."/>
            <person name="Amano Y."/>
            <person name="Miyakawa K."/>
            <person name="Ise K."/>
            <person name="Suzuki Y."/>
            <person name="Anantharaman K."/>
            <person name="Probst A."/>
            <person name="Burstein D."/>
            <person name="Thomas B.C."/>
            <person name="Banfield J.F."/>
        </authorList>
    </citation>
    <scope>NUCLEOTIDE SEQUENCE [LARGE SCALE GENOMIC DNA]</scope>
    <source>
        <strain evidence="8">HGW-Actinobacteria-3</strain>
    </source>
</reference>
<name>A0A2N3G7F8_9ACTN</name>
<feature type="transmembrane region" description="Helical" evidence="7">
    <location>
        <begin position="30"/>
        <end position="53"/>
    </location>
</feature>
<comment type="similarity">
    <text evidence="7">Belongs to the transglycosylase MltG family.</text>
</comment>
<dbReference type="PANTHER" id="PTHR30518">
    <property type="entry name" value="ENDOLYTIC MUREIN TRANSGLYCOSYLASE"/>
    <property type="match status" value="1"/>
</dbReference>
<keyword evidence="5 7" id="KW-0456">Lyase</keyword>
<dbReference type="AlphaFoldDB" id="A0A2N3G7F8"/>